<feature type="region of interest" description="Disordered" evidence="2">
    <location>
        <begin position="329"/>
        <end position="393"/>
    </location>
</feature>
<name>A0ABR3FYG5_9AGAR</name>
<sequence length="393" mass="42528">MTTTTTTTTTEHKPRPFSIDLSLELERQLESESLPSSPAHNADSHQPRDSLDPTVLAHIVMQLRQSLADMTKERDDLLALVATGHSKEAELNDALQLMTDKATGMEEELSEARKKMRDDEEAINLLRSKVEESRRGLMRLQTENRRQSVTPLDVSRASLPLPFGSPPSSKRASFTPLTGNPNARVNSHKRLSSVSDISLTEDGQGQVLTFSDERPPASSRLSGFFGRTSPPRDLPPSSSEIDTLKKELCSVKAELDETRAELSEAAEAREASETCVKTLRDFINENNIGSGRVDTPPAVAGETNSPTTGKKAAGWGFNLWKVDTAAAGSVPTGSTNVSPSDPTATPTTATPLSRKIGGFFGRQPSISSNDTDSVSRQSVDVRSDTSSMKDVHS</sequence>
<dbReference type="Proteomes" id="UP001465976">
    <property type="component" value="Unassembled WGS sequence"/>
</dbReference>
<evidence type="ECO:0000256" key="1">
    <source>
        <dbReference type="SAM" id="Coils"/>
    </source>
</evidence>
<evidence type="ECO:0000313" key="4">
    <source>
        <dbReference type="Proteomes" id="UP001465976"/>
    </source>
</evidence>
<evidence type="ECO:0000256" key="2">
    <source>
        <dbReference type="SAM" id="MobiDB-lite"/>
    </source>
</evidence>
<feature type="compositionally biased region" description="Polar residues" evidence="2">
    <location>
        <begin position="170"/>
        <end position="185"/>
    </location>
</feature>
<reference evidence="3 4" key="1">
    <citation type="submission" date="2024-02" db="EMBL/GenBank/DDBJ databases">
        <title>A draft genome for the cacao thread blight pathogen Marasmius crinis-equi.</title>
        <authorList>
            <person name="Cohen S.P."/>
            <person name="Baruah I.K."/>
            <person name="Amoako-Attah I."/>
            <person name="Bukari Y."/>
            <person name="Meinhardt L.W."/>
            <person name="Bailey B.A."/>
        </authorList>
    </citation>
    <scope>NUCLEOTIDE SEQUENCE [LARGE SCALE GENOMIC DNA]</scope>
    <source>
        <strain evidence="3 4">GH-76</strain>
    </source>
</reference>
<feature type="compositionally biased region" description="Low complexity" evidence="2">
    <location>
        <begin position="342"/>
        <end position="351"/>
    </location>
</feature>
<organism evidence="3 4">
    <name type="scientific">Marasmius crinis-equi</name>
    <dbReference type="NCBI Taxonomy" id="585013"/>
    <lineage>
        <taxon>Eukaryota</taxon>
        <taxon>Fungi</taxon>
        <taxon>Dikarya</taxon>
        <taxon>Basidiomycota</taxon>
        <taxon>Agaricomycotina</taxon>
        <taxon>Agaricomycetes</taxon>
        <taxon>Agaricomycetidae</taxon>
        <taxon>Agaricales</taxon>
        <taxon>Marasmiineae</taxon>
        <taxon>Marasmiaceae</taxon>
        <taxon>Marasmius</taxon>
    </lineage>
</organism>
<feature type="coiled-coil region" evidence="1">
    <location>
        <begin position="60"/>
        <end position="143"/>
    </location>
</feature>
<protein>
    <submittedName>
        <fullName evidence="3">Uncharacterized protein</fullName>
    </submittedName>
</protein>
<feature type="region of interest" description="Disordered" evidence="2">
    <location>
        <begin position="157"/>
        <end position="186"/>
    </location>
</feature>
<feature type="region of interest" description="Disordered" evidence="2">
    <location>
        <begin position="1"/>
        <end position="50"/>
    </location>
</feature>
<gene>
    <name evidence="3" type="ORF">V5O48_001408</name>
</gene>
<feature type="compositionally biased region" description="Basic and acidic residues" evidence="2">
    <location>
        <begin position="379"/>
        <end position="393"/>
    </location>
</feature>
<comment type="caution">
    <text evidence="3">The sequence shown here is derived from an EMBL/GenBank/DDBJ whole genome shotgun (WGS) entry which is preliminary data.</text>
</comment>
<proteinExistence type="predicted"/>
<accession>A0ABR3FYG5</accession>
<feature type="compositionally biased region" description="Polar residues" evidence="2">
    <location>
        <begin position="331"/>
        <end position="341"/>
    </location>
</feature>
<feature type="region of interest" description="Disordered" evidence="2">
    <location>
        <begin position="288"/>
        <end position="311"/>
    </location>
</feature>
<keyword evidence="4" id="KW-1185">Reference proteome</keyword>
<evidence type="ECO:0000313" key="3">
    <source>
        <dbReference type="EMBL" id="KAL0580583.1"/>
    </source>
</evidence>
<feature type="region of interest" description="Disordered" evidence="2">
    <location>
        <begin position="208"/>
        <end position="240"/>
    </location>
</feature>
<feature type="compositionally biased region" description="Low complexity" evidence="2">
    <location>
        <begin position="158"/>
        <end position="169"/>
    </location>
</feature>
<keyword evidence="1" id="KW-0175">Coiled coil</keyword>
<dbReference type="EMBL" id="JBAHYK010000027">
    <property type="protein sequence ID" value="KAL0580583.1"/>
    <property type="molecule type" value="Genomic_DNA"/>
</dbReference>